<dbReference type="InterPro" id="IPR006671">
    <property type="entry name" value="Cyclin_N"/>
</dbReference>
<sequence>MENLLCDEVWLSSSETKSKCSDIEPCISVIGSFHEYDDEQEFEQALNVCLEKEIAYMPAPNYVEYLQSNNLILARFKVVQWFNKCRSRLGVSFGTVFYAANYLDRFISINQCNDWKDWTIELLSIACFSIASKFNETSSLSLHEIQMFEDLEYSFQSEAILRMELTLLKSLGWRLNSVTAYSALELLMCKIDSLKPHLHQKLISRVTELLLQATLDVKMLEFRQSILAVSALRCGLDQLSPPASDNHISYLTTLFNQSQKDDLIKCHKLMEAQTLMMSCENHYYCPSSPTTVLLKEQTGIYGDCYISTSVFKTLDQNMKLEPSRKRENGGY</sequence>
<keyword evidence="9" id="KW-1185">Reference proteome</keyword>
<dbReference type="InterPro" id="IPR039361">
    <property type="entry name" value="Cyclin"/>
</dbReference>
<keyword evidence="3 6" id="KW-0195">Cyclin</keyword>
<evidence type="ECO:0000256" key="1">
    <source>
        <dbReference type="ARBA" id="ARBA00011177"/>
    </source>
</evidence>
<proteinExistence type="inferred from homology"/>
<evidence type="ECO:0000256" key="2">
    <source>
        <dbReference type="ARBA" id="ARBA00022618"/>
    </source>
</evidence>
<dbReference type="CDD" id="cd20544">
    <property type="entry name" value="CYCLIN_AtCycD-like_rpt2"/>
    <property type="match status" value="1"/>
</dbReference>
<name>A0AAD7LQZ3_QUISA</name>
<dbReference type="SMART" id="SM00385">
    <property type="entry name" value="CYCLIN"/>
    <property type="match status" value="1"/>
</dbReference>
<evidence type="ECO:0000256" key="3">
    <source>
        <dbReference type="ARBA" id="ARBA00023127"/>
    </source>
</evidence>
<accession>A0AAD7LQZ3</accession>
<evidence type="ECO:0000313" key="9">
    <source>
        <dbReference type="Proteomes" id="UP001163823"/>
    </source>
</evidence>
<comment type="caution">
    <text evidence="8">The sequence shown here is derived from an EMBL/GenBank/DDBJ whole genome shotgun (WGS) entry which is preliminary data.</text>
</comment>
<gene>
    <name evidence="8" type="ORF">O6P43_016741</name>
</gene>
<dbReference type="InterPro" id="IPR004367">
    <property type="entry name" value="Cyclin_C-dom"/>
</dbReference>
<evidence type="ECO:0000256" key="5">
    <source>
        <dbReference type="ARBA" id="ARBA00032263"/>
    </source>
</evidence>
<reference evidence="8" key="1">
    <citation type="journal article" date="2023" name="Science">
        <title>Elucidation of the pathway for biosynthesis of saponin adjuvants from the soapbark tree.</title>
        <authorList>
            <person name="Reed J."/>
            <person name="Orme A."/>
            <person name="El-Demerdash A."/>
            <person name="Owen C."/>
            <person name="Martin L.B.B."/>
            <person name="Misra R.C."/>
            <person name="Kikuchi S."/>
            <person name="Rejzek M."/>
            <person name="Martin A.C."/>
            <person name="Harkess A."/>
            <person name="Leebens-Mack J."/>
            <person name="Louveau T."/>
            <person name="Stephenson M.J."/>
            <person name="Osbourn A."/>
        </authorList>
    </citation>
    <scope>NUCLEOTIDE SEQUENCE</scope>
    <source>
        <strain evidence="8">S10</strain>
    </source>
</reference>
<comment type="similarity">
    <text evidence="6">Belongs to the cyclin family.</text>
</comment>
<comment type="subunit">
    <text evidence="1">Interacts with the CDC2 protein kinase to form a serine/threonine kinase holoenzyme complex also known as maturation promoting factor (MPF). The cyclin subunit imparts substrate specificity to the complex.</text>
</comment>
<dbReference type="InterPro" id="IPR036915">
    <property type="entry name" value="Cyclin-like_sf"/>
</dbReference>
<dbReference type="Pfam" id="PF00134">
    <property type="entry name" value="Cyclin_N"/>
    <property type="match status" value="1"/>
</dbReference>
<dbReference type="PANTHER" id="PTHR10177">
    <property type="entry name" value="CYCLINS"/>
    <property type="match status" value="1"/>
</dbReference>
<protein>
    <recommendedName>
        <fullName evidence="5">B-like cyclin</fullName>
    </recommendedName>
</protein>
<dbReference type="SUPFAM" id="SSF47954">
    <property type="entry name" value="Cyclin-like"/>
    <property type="match status" value="1"/>
</dbReference>
<dbReference type="GO" id="GO:0051301">
    <property type="term" value="P:cell division"/>
    <property type="evidence" value="ECO:0007669"/>
    <property type="project" value="UniProtKB-KW"/>
</dbReference>
<evidence type="ECO:0000313" key="8">
    <source>
        <dbReference type="EMBL" id="KAJ7961390.1"/>
    </source>
</evidence>
<evidence type="ECO:0000256" key="6">
    <source>
        <dbReference type="RuleBase" id="RU000383"/>
    </source>
</evidence>
<keyword evidence="4" id="KW-0131">Cell cycle</keyword>
<dbReference type="KEGG" id="qsa:O6P43_016741"/>
<dbReference type="Proteomes" id="UP001163823">
    <property type="component" value="Chromosome 7"/>
</dbReference>
<evidence type="ECO:0000259" key="7">
    <source>
        <dbReference type="SMART" id="SM00385"/>
    </source>
</evidence>
<dbReference type="EMBL" id="JARAOO010000007">
    <property type="protein sequence ID" value="KAJ7961390.1"/>
    <property type="molecule type" value="Genomic_DNA"/>
</dbReference>
<dbReference type="Gene3D" id="1.10.472.10">
    <property type="entry name" value="Cyclin-like"/>
    <property type="match status" value="2"/>
</dbReference>
<evidence type="ECO:0000256" key="4">
    <source>
        <dbReference type="ARBA" id="ARBA00023306"/>
    </source>
</evidence>
<dbReference type="Pfam" id="PF02984">
    <property type="entry name" value="Cyclin_C"/>
    <property type="match status" value="1"/>
</dbReference>
<keyword evidence="2" id="KW-0132">Cell division</keyword>
<dbReference type="AlphaFoldDB" id="A0AAD7LQZ3"/>
<dbReference type="InterPro" id="IPR013763">
    <property type="entry name" value="Cyclin-like_dom"/>
</dbReference>
<feature type="domain" description="Cyclin-like" evidence="7">
    <location>
        <begin position="80"/>
        <end position="169"/>
    </location>
</feature>
<organism evidence="8 9">
    <name type="scientific">Quillaja saponaria</name>
    <name type="common">Soap bark tree</name>
    <dbReference type="NCBI Taxonomy" id="32244"/>
    <lineage>
        <taxon>Eukaryota</taxon>
        <taxon>Viridiplantae</taxon>
        <taxon>Streptophyta</taxon>
        <taxon>Embryophyta</taxon>
        <taxon>Tracheophyta</taxon>
        <taxon>Spermatophyta</taxon>
        <taxon>Magnoliopsida</taxon>
        <taxon>eudicotyledons</taxon>
        <taxon>Gunneridae</taxon>
        <taxon>Pentapetalae</taxon>
        <taxon>rosids</taxon>
        <taxon>fabids</taxon>
        <taxon>Fabales</taxon>
        <taxon>Quillajaceae</taxon>
        <taxon>Quillaja</taxon>
    </lineage>
</organism>